<dbReference type="AlphaFoldDB" id="A0AAV3B2G2"/>
<evidence type="ECO:0000313" key="2">
    <source>
        <dbReference type="Proteomes" id="UP001181693"/>
    </source>
</evidence>
<dbReference type="EMBL" id="DYDO01000002">
    <property type="protein sequence ID" value="DBA31326.1"/>
    <property type="molecule type" value="Genomic_DNA"/>
</dbReference>
<gene>
    <name evidence="1" type="ORF">GDO54_007193</name>
</gene>
<evidence type="ECO:0000313" key="1">
    <source>
        <dbReference type="EMBL" id="DBA31326.1"/>
    </source>
</evidence>
<organism evidence="1 2">
    <name type="scientific">Pyxicephalus adspersus</name>
    <name type="common">African bullfrog</name>
    <dbReference type="NCBI Taxonomy" id="30357"/>
    <lineage>
        <taxon>Eukaryota</taxon>
        <taxon>Metazoa</taxon>
        <taxon>Chordata</taxon>
        <taxon>Craniata</taxon>
        <taxon>Vertebrata</taxon>
        <taxon>Euteleostomi</taxon>
        <taxon>Amphibia</taxon>
        <taxon>Batrachia</taxon>
        <taxon>Anura</taxon>
        <taxon>Neobatrachia</taxon>
        <taxon>Ranoidea</taxon>
        <taxon>Pyxicephalidae</taxon>
        <taxon>Pyxicephalinae</taxon>
        <taxon>Pyxicephalus</taxon>
    </lineage>
</organism>
<keyword evidence="2" id="KW-1185">Reference proteome</keyword>
<protein>
    <submittedName>
        <fullName evidence="1">Uncharacterized protein</fullName>
    </submittedName>
</protein>
<proteinExistence type="predicted"/>
<sequence length="86" mass="9797">MKRIRGLGLLHRAALPLQHHPAICLCVQRDIKKWLVIGHLAAPSIVFVEWLLNCLLCRNVQFSSFLSFYVVLVSGLSWRPVSLLSF</sequence>
<dbReference type="Proteomes" id="UP001181693">
    <property type="component" value="Unassembled WGS sequence"/>
</dbReference>
<accession>A0AAV3B2G2</accession>
<reference evidence="1" key="1">
    <citation type="thesis" date="2020" institute="ProQuest LLC" country="789 East Eisenhower Parkway, Ann Arbor, MI, USA">
        <title>Comparative Genomics and Chromosome Evolution.</title>
        <authorList>
            <person name="Mudd A.B."/>
        </authorList>
    </citation>
    <scope>NUCLEOTIDE SEQUENCE</scope>
    <source>
        <strain evidence="1">1538</strain>
        <tissue evidence="1">Blood</tissue>
    </source>
</reference>
<name>A0AAV3B2G2_PYXAD</name>
<comment type="caution">
    <text evidence="1">The sequence shown here is derived from an EMBL/GenBank/DDBJ whole genome shotgun (WGS) entry which is preliminary data.</text>
</comment>